<dbReference type="PROSITE" id="PS50020">
    <property type="entry name" value="WW_DOMAIN_2"/>
    <property type="match status" value="1"/>
</dbReference>
<dbReference type="Proteomes" id="UP000077266">
    <property type="component" value="Unassembled WGS sequence"/>
</dbReference>
<name>A0A165DC77_EXIGL</name>
<gene>
    <name evidence="6" type="ORF">EXIGLDRAFT_753975</name>
</gene>
<dbReference type="CDD" id="cd00201">
    <property type="entry name" value="WW"/>
    <property type="match status" value="1"/>
</dbReference>
<protein>
    <recommendedName>
        <fullName evidence="8">SH3-domain-containing protein</fullName>
    </recommendedName>
</protein>
<dbReference type="PANTHER" id="PTHR45929">
    <property type="entry name" value="JAK PATHWAY SIGNAL TRANSDUCTION ADAPTOR MOLECULE"/>
    <property type="match status" value="1"/>
</dbReference>
<evidence type="ECO:0000313" key="6">
    <source>
        <dbReference type="EMBL" id="KZV84214.1"/>
    </source>
</evidence>
<dbReference type="InterPro" id="IPR036020">
    <property type="entry name" value="WW_dom_sf"/>
</dbReference>
<feature type="domain" description="SH3" evidence="4">
    <location>
        <begin position="10"/>
        <end position="69"/>
    </location>
</feature>
<dbReference type="InterPro" id="IPR050670">
    <property type="entry name" value="STAM"/>
</dbReference>
<dbReference type="Gene3D" id="2.30.30.40">
    <property type="entry name" value="SH3 Domains"/>
    <property type="match status" value="1"/>
</dbReference>
<dbReference type="AlphaFoldDB" id="A0A165DC77"/>
<evidence type="ECO:0000259" key="4">
    <source>
        <dbReference type="PROSITE" id="PS50002"/>
    </source>
</evidence>
<dbReference type="SMART" id="SM00456">
    <property type="entry name" value="WW"/>
    <property type="match status" value="2"/>
</dbReference>
<feature type="domain" description="WW" evidence="5">
    <location>
        <begin position="179"/>
        <end position="213"/>
    </location>
</feature>
<accession>A0A165DC77</accession>
<dbReference type="PANTHER" id="PTHR45929:SF3">
    <property type="entry name" value="JAK PATHWAY SIGNAL TRANSDUCTION ADAPTOR MOLECULE"/>
    <property type="match status" value="1"/>
</dbReference>
<feature type="region of interest" description="Disordered" evidence="3">
    <location>
        <begin position="133"/>
        <end position="187"/>
    </location>
</feature>
<dbReference type="EMBL" id="KV426234">
    <property type="protein sequence ID" value="KZV84214.1"/>
    <property type="molecule type" value="Genomic_DNA"/>
</dbReference>
<keyword evidence="1 2" id="KW-0728">SH3 domain</keyword>
<evidence type="ECO:0000256" key="3">
    <source>
        <dbReference type="SAM" id="MobiDB-lite"/>
    </source>
</evidence>
<evidence type="ECO:0000259" key="5">
    <source>
        <dbReference type="PROSITE" id="PS50020"/>
    </source>
</evidence>
<reference evidence="6 7" key="1">
    <citation type="journal article" date="2016" name="Mol. Biol. Evol.">
        <title>Comparative Genomics of Early-Diverging Mushroom-Forming Fungi Provides Insights into the Origins of Lignocellulose Decay Capabilities.</title>
        <authorList>
            <person name="Nagy L.G."/>
            <person name="Riley R."/>
            <person name="Tritt A."/>
            <person name="Adam C."/>
            <person name="Daum C."/>
            <person name="Floudas D."/>
            <person name="Sun H."/>
            <person name="Yadav J.S."/>
            <person name="Pangilinan J."/>
            <person name="Larsson K.H."/>
            <person name="Matsuura K."/>
            <person name="Barry K."/>
            <person name="Labutti K."/>
            <person name="Kuo R."/>
            <person name="Ohm R.A."/>
            <person name="Bhattacharya S.S."/>
            <person name="Shirouzu T."/>
            <person name="Yoshinaga Y."/>
            <person name="Martin F.M."/>
            <person name="Grigoriev I.V."/>
            <person name="Hibbett D.S."/>
        </authorList>
    </citation>
    <scope>NUCLEOTIDE SEQUENCE [LARGE SCALE GENOMIC DNA]</scope>
    <source>
        <strain evidence="6 7">HHB12029</strain>
    </source>
</reference>
<sequence>MVDAVPPPELTTLFCRALYDYNSPDANSLSFRQGEIIEVLTQLGSGWWDGIVRGERGWFPSNFTEPITEQEALDEFTRQAPGAAEGQNDLATARETFDELARGSMPHEDRANDFWMPQVTADGQIYYLNTQTGERAQDLPVEPETDDSSGYYPTDSDGSRNSSRDGAGAAAFGIPGGRAGTPEPWRKRLADDGRSYYYLNEHTGEITWTRPVDTPATSVSDDGEGKRYSVYSDSSDVYPGRLSGEPLAVAAALADSKARAALDEAPGPNLT</sequence>
<feature type="non-terminal residue" evidence="6">
    <location>
        <position position="271"/>
    </location>
</feature>
<dbReference type="Pfam" id="PF00018">
    <property type="entry name" value="SH3_1"/>
    <property type="match status" value="1"/>
</dbReference>
<dbReference type="FunFam" id="2.30.30.40:FF:000072">
    <property type="entry name" value="Unconventional Myosin IB"/>
    <property type="match status" value="1"/>
</dbReference>
<proteinExistence type="predicted"/>
<dbReference type="SUPFAM" id="SSF51045">
    <property type="entry name" value="WW domain"/>
    <property type="match status" value="1"/>
</dbReference>
<keyword evidence="7" id="KW-1185">Reference proteome</keyword>
<dbReference type="PROSITE" id="PS50002">
    <property type="entry name" value="SH3"/>
    <property type="match status" value="1"/>
</dbReference>
<dbReference type="Pfam" id="PF23518">
    <property type="entry name" value="WW_2"/>
    <property type="match status" value="1"/>
</dbReference>
<dbReference type="InParanoid" id="A0A165DC77"/>
<feature type="compositionally biased region" description="Low complexity" evidence="3">
    <location>
        <begin position="155"/>
        <end position="173"/>
    </location>
</feature>
<dbReference type="InterPro" id="IPR001452">
    <property type="entry name" value="SH3_domain"/>
</dbReference>
<organism evidence="6 7">
    <name type="scientific">Exidia glandulosa HHB12029</name>
    <dbReference type="NCBI Taxonomy" id="1314781"/>
    <lineage>
        <taxon>Eukaryota</taxon>
        <taxon>Fungi</taxon>
        <taxon>Dikarya</taxon>
        <taxon>Basidiomycota</taxon>
        <taxon>Agaricomycotina</taxon>
        <taxon>Agaricomycetes</taxon>
        <taxon>Auriculariales</taxon>
        <taxon>Exidiaceae</taxon>
        <taxon>Exidia</taxon>
    </lineage>
</organism>
<evidence type="ECO:0000256" key="2">
    <source>
        <dbReference type="PROSITE-ProRule" id="PRU00192"/>
    </source>
</evidence>
<dbReference type="InterPro" id="IPR036028">
    <property type="entry name" value="SH3-like_dom_sf"/>
</dbReference>
<evidence type="ECO:0000313" key="7">
    <source>
        <dbReference type="Proteomes" id="UP000077266"/>
    </source>
</evidence>
<dbReference type="CDD" id="cd11883">
    <property type="entry name" value="SH3_Sdc25"/>
    <property type="match status" value="1"/>
</dbReference>
<evidence type="ECO:0008006" key="8">
    <source>
        <dbReference type="Google" id="ProtNLM"/>
    </source>
</evidence>
<dbReference type="Gene3D" id="2.20.70.10">
    <property type="match status" value="2"/>
</dbReference>
<dbReference type="InterPro" id="IPR057827">
    <property type="entry name" value="WW_fungi"/>
</dbReference>
<dbReference type="OrthoDB" id="546434at2759"/>
<dbReference type="STRING" id="1314781.A0A165DC77"/>
<dbReference type="InterPro" id="IPR001202">
    <property type="entry name" value="WW_dom"/>
</dbReference>
<dbReference type="SUPFAM" id="SSF50044">
    <property type="entry name" value="SH3-domain"/>
    <property type="match status" value="1"/>
</dbReference>
<evidence type="ECO:0000256" key="1">
    <source>
        <dbReference type="ARBA" id="ARBA00022443"/>
    </source>
</evidence>
<dbReference type="PRINTS" id="PR00452">
    <property type="entry name" value="SH3DOMAIN"/>
</dbReference>
<dbReference type="SMART" id="SM00326">
    <property type="entry name" value="SH3"/>
    <property type="match status" value="1"/>
</dbReference>